<evidence type="ECO:0000313" key="7">
    <source>
        <dbReference type="Proteomes" id="UP000003953"/>
    </source>
</evidence>
<dbReference type="InterPro" id="IPR018490">
    <property type="entry name" value="cNMP-bd_dom_sf"/>
</dbReference>
<dbReference type="Gene3D" id="1.10.10.10">
    <property type="entry name" value="Winged helix-like DNA-binding domain superfamily/Winged helix DNA-binding domain"/>
    <property type="match status" value="1"/>
</dbReference>
<dbReference type="InterPro" id="IPR014710">
    <property type="entry name" value="RmlC-like_jellyroll"/>
</dbReference>
<dbReference type="PROSITE" id="PS50042">
    <property type="entry name" value="CNMP_BINDING_3"/>
    <property type="match status" value="1"/>
</dbReference>
<dbReference type="GO" id="GO:0003677">
    <property type="term" value="F:DNA binding"/>
    <property type="evidence" value="ECO:0007669"/>
    <property type="project" value="UniProtKB-KW"/>
</dbReference>
<protein>
    <submittedName>
        <fullName evidence="6">Cyclic nucleotide-binding domain protein</fullName>
    </submittedName>
</protein>
<evidence type="ECO:0000256" key="2">
    <source>
        <dbReference type="ARBA" id="ARBA00023125"/>
    </source>
</evidence>
<sequence>MLYFKKMVRILEMQDYFKMLYGLGYKRFYNKNEILFFEGEIPKKILVILKGKVRIYKTTQNKEETLHYIEPLNFIAEMPSFLQIPYPASAVCMNECEILEIDLEIFKKQCIGNVDFCLPFIASLCQKIKILENHISKNSQSLKERVKKFALENKEELQKLTQRQIAQKLNTSPESLSRILKELKNAGFIKTQKGKIIIV</sequence>
<dbReference type="AlphaFoldDB" id="C5EZT0"/>
<gene>
    <name evidence="6" type="ORF">HPMG_00981</name>
</gene>
<accession>C5EZT0</accession>
<dbReference type="Pfam" id="PF00027">
    <property type="entry name" value="cNMP_binding"/>
    <property type="match status" value="1"/>
</dbReference>
<keyword evidence="1" id="KW-0805">Transcription regulation</keyword>
<organism evidence="6 7">
    <name type="scientific">Helicobacter pullorum MIT 98-5489</name>
    <dbReference type="NCBI Taxonomy" id="537972"/>
    <lineage>
        <taxon>Bacteria</taxon>
        <taxon>Pseudomonadati</taxon>
        <taxon>Campylobacterota</taxon>
        <taxon>Epsilonproteobacteria</taxon>
        <taxon>Campylobacterales</taxon>
        <taxon>Helicobacteraceae</taxon>
        <taxon>Helicobacter</taxon>
    </lineage>
</organism>
<dbReference type="CDD" id="cd00038">
    <property type="entry name" value="CAP_ED"/>
    <property type="match status" value="1"/>
</dbReference>
<dbReference type="InterPro" id="IPR050397">
    <property type="entry name" value="Env_Response_Regulators"/>
</dbReference>
<dbReference type="InterPro" id="IPR036388">
    <property type="entry name" value="WH-like_DNA-bd_sf"/>
</dbReference>
<dbReference type="eggNOG" id="COG0664">
    <property type="taxonomic scope" value="Bacteria"/>
</dbReference>
<feature type="domain" description="HTH crp-type" evidence="5">
    <location>
        <begin position="140"/>
        <end position="199"/>
    </location>
</feature>
<dbReference type="Proteomes" id="UP000003953">
    <property type="component" value="Unassembled WGS sequence"/>
</dbReference>
<dbReference type="Gene3D" id="2.60.120.10">
    <property type="entry name" value="Jelly Rolls"/>
    <property type="match status" value="1"/>
</dbReference>
<dbReference type="PROSITE" id="PS51063">
    <property type="entry name" value="HTH_CRP_2"/>
    <property type="match status" value="1"/>
</dbReference>
<dbReference type="GO" id="GO:0003700">
    <property type="term" value="F:DNA-binding transcription factor activity"/>
    <property type="evidence" value="ECO:0007669"/>
    <property type="project" value="TreeGrafter"/>
</dbReference>
<name>C5EZT0_9HELI</name>
<keyword evidence="2" id="KW-0238">DNA-binding</keyword>
<dbReference type="SUPFAM" id="SSF51206">
    <property type="entry name" value="cAMP-binding domain-like"/>
    <property type="match status" value="1"/>
</dbReference>
<evidence type="ECO:0000313" key="6">
    <source>
        <dbReference type="EMBL" id="EEQ63524.1"/>
    </source>
</evidence>
<dbReference type="InterPro" id="IPR036390">
    <property type="entry name" value="WH_DNA-bd_sf"/>
</dbReference>
<dbReference type="SMART" id="SM00100">
    <property type="entry name" value="cNMP"/>
    <property type="match status" value="1"/>
</dbReference>
<dbReference type="InterPro" id="IPR012318">
    <property type="entry name" value="HTH_CRP"/>
</dbReference>
<dbReference type="SMART" id="SM00419">
    <property type="entry name" value="HTH_CRP"/>
    <property type="match status" value="1"/>
</dbReference>
<dbReference type="PANTHER" id="PTHR24567:SF26">
    <property type="entry name" value="REGULATORY PROTEIN YEIL"/>
    <property type="match status" value="1"/>
</dbReference>
<keyword evidence="7" id="KW-1185">Reference proteome</keyword>
<proteinExistence type="predicted"/>
<reference evidence="7" key="1">
    <citation type="journal article" date="2014" name="Genome Announc.">
        <title>Draft genome sequences of six enterohepatic helicobacter species isolated from humans and one from rhesus macaques.</title>
        <authorList>
            <person name="Shen Z."/>
            <person name="Sheh A."/>
            <person name="Young S.K."/>
            <person name="Abouelliel A."/>
            <person name="Ward D.V."/>
            <person name="Earl A.M."/>
            <person name="Fox J.G."/>
        </authorList>
    </citation>
    <scope>NUCLEOTIDE SEQUENCE [LARGE SCALE GENOMIC DNA]</scope>
    <source>
        <strain evidence="7">MIT 98-5489</strain>
    </source>
</reference>
<dbReference type="HOGENOM" id="CLU_075053_4_3_7"/>
<evidence type="ECO:0000256" key="1">
    <source>
        <dbReference type="ARBA" id="ARBA00023015"/>
    </source>
</evidence>
<evidence type="ECO:0000259" key="5">
    <source>
        <dbReference type="PROSITE" id="PS51063"/>
    </source>
</evidence>
<evidence type="ECO:0000256" key="3">
    <source>
        <dbReference type="ARBA" id="ARBA00023163"/>
    </source>
</evidence>
<dbReference type="PANTHER" id="PTHR24567">
    <property type="entry name" value="CRP FAMILY TRANSCRIPTIONAL REGULATORY PROTEIN"/>
    <property type="match status" value="1"/>
</dbReference>
<feature type="domain" description="Cyclic nucleotide-binding" evidence="4">
    <location>
        <begin position="7"/>
        <end position="108"/>
    </location>
</feature>
<dbReference type="SUPFAM" id="SSF46785">
    <property type="entry name" value="Winged helix' DNA-binding domain"/>
    <property type="match status" value="1"/>
</dbReference>
<dbReference type="GO" id="GO:0005829">
    <property type="term" value="C:cytosol"/>
    <property type="evidence" value="ECO:0007669"/>
    <property type="project" value="TreeGrafter"/>
</dbReference>
<evidence type="ECO:0000259" key="4">
    <source>
        <dbReference type="PROSITE" id="PS50042"/>
    </source>
</evidence>
<dbReference type="InterPro" id="IPR000595">
    <property type="entry name" value="cNMP-bd_dom"/>
</dbReference>
<dbReference type="Pfam" id="PF13545">
    <property type="entry name" value="HTH_Crp_2"/>
    <property type="match status" value="1"/>
</dbReference>
<keyword evidence="3" id="KW-0804">Transcription</keyword>
<dbReference type="EMBL" id="DS990443">
    <property type="protein sequence ID" value="EEQ63524.1"/>
    <property type="molecule type" value="Genomic_DNA"/>
</dbReference>